<name>A0ABR2WB06_9FUNG</name>
<evidence type="ECO:0000313" key="2">
    <source>
        <dbReference type="Proteomes" id="UP001479436"/>
    </source>
</evidence>
<dbReference type="EMBL" id="JASJQH010006886">
    <property type="protein sequence ID" value="KAK9729072.1"/>
    <property type="molecule type" value="Genomic_DNA"/>
</dbReference>
<proteinExistence type="predicted"/>
<protein>
    <submittedName>
        <fullName evidence="1">Uncharacterized protein</fullName>
    </submittedName>
</protein>
<organism evidence="1 2">
    <name type="scientific">Basidiobolus ranarum</name>
    <dbReference type="NCBI Taxonomy" id="34480"/>
    <lineage>
        <taxon>Eukaryota</taxon>
        <taxon>Fungi</taxon>
        <taxon>Fungi incertae sedis</taxon>
        <taxon>Zoopagomycota</taxon>
        <taxon>Entomophthoromycotina</taxon>
        <taxon>Basidiobolomycetes</taxon>
        <taxon>Basidiobolales</taxon>
        <taxon>Basidiobolaceae</taxon>
        <taxon>Basidiobolus</taxon>
    </lineage>
</organism>
<keyword evidence="2" id="KW-1185">Reference proteome</keyword>
<evidence type="ECO:0000313" key="1">
    <source>
        <dbReference type="EMBL" id="KAK9729072.1"/>
    </source>
</evidence>
<accession>A0ABR2WB06</accession>
<reference evidence="1 2" key="1">
    <citation type="submission" date="2023-04" db="EMBL/GenBank/DDBJ databases">
        <title>Genome of Basidiobolus ranarum AG-B5.</title>
        <authorList>
            <person name="Stajich J.E."/>
            <person name="Carter-House D."/>
            <person name="Gryganskyi A."/>
        </authorList>
    </citation>
    <scope>NUCLEOTIDE SEQUENCE [LARGE SCALE GENOMIC DNA]</scope>
    <source>
        <strain evidence="1 2">AG-B5</strain>
    </source>
</reference>
<sequence length="63" mass="7180">MRTRTFSASIEDIITKLDVSNVCDKSPLDRLEARIQHQLAMLASQEMNIPKISSEARQDVKSY</sequence>
<gene>
    <name evidence="1" type="ORF">K7432_000585</name>
</gene>
<comment type="caution">
    <text evidence="1">The sequence shown here is derived from an EMBL/GenBank/DDBJ whole genome shotgun (WGS) entry which is preliminary data.</text>
</comment>
<dbReference type="Proteomes" id="UP001479436">
    <property type="component" value="Unassembled WGS sequence"/>
</dbReference>